<dbReference type="Proteomes" id="UP000638188">
    <property type="component" value="Unassembled WGS sequence"/>
</dbReference>
<keyword evidence="4" id="KW-0732">Signal</keyword>
<dbReference type="EMBL" id="BMFF01000008">
    <property type="protein sequence ID" value="GGD10463.1"/>
    <property type="molecule type" value="Genomic_DNA"/>
</dbReference>
<dbReference type="Pfam" id="PF04231">
    <property type="entry name" value="Endonuclease_1"/>
    <property type="match status" value="1"/>
</dbReference>
<dbReference type="InterPro" id="IPR044925">
    <property type="entry name" value="His-Me_finger_sf"/>
</dbReference>
<evidence type="ECO:0000256" key="4">
    <source>
        <dbReference type="SAM" id="SignalP"/>
    </source>
</evidence>
<dbReference type="PANTHER" id="PTHR33607">
    <property type="entry name" value="ENDONUCLEASE-1"/>
    <property type="match status" value="1"/>
</dbReference>
<comment type="caution">
    <text evidence="5">The sequence shown here is derived from an EMBL/GenBank/DDBJ whole genome shotgun (WGS) entry which is preliminary data.</text>
</comment>
<evidence type="ECO:0000256" key="1">
    <source>
        <dbReference type="ARBA" id="ARBA00006429"/>
    </source>
</evidence>
<dbReference type="SUPFAM" id="SSF54060">
    <property type="entry name" value="His-Me finger endonucleases"/>
    <property type="match status" value="1"/>
</dbReference>
<evidence type="ECO:0000256" key="2">
    <source>
        <dbReference type="ARBA" id="ARBA00022722"/>
    </source>
</evidence>
<reference evidence="6" key="1">
    <citation type="journal article" date="2019" name="Int. J. Syst. Evol. Microbiol.">
        <title>The Global Catalogue of Microorganisms (GCM) 10K type strain sequencing project: providing services to taxonomists for standard genome sequencing and annotation.</title>
        <authorList>
            <consortium name="The Broad Institute Genomics Platform"/>
            <consortium name="The Broad Institute Genome Sequencing Center for Infectious Disease"/>
            <person name="Wu L."/>
            <person name="Ma J."/>
        </authorList>
    </citation>
    <scope>NUCLEOTIDE SEQUENCE [LARGE SCALE GENOMIC DNA]</scope>
    <source>
        <strain evidence="6">CGMCC 1.12482</strain>
    </source>
</reference>
<protein>
    <submittedName>
        <fullName evidence="5">Uncharacterized protein</fullName>
    </submittedName>
</protein>
<comment type="similarity">
    <text evidence="1">Belongs to the EndA/NucM nuclease family.</text>
</comment>
<gene>
    <name evidence="5" type="ORF">GCM10007418_31840</name>
</gene>
<dbReference type="RefSeq" id="WP_150279112.1">
    <property type="nucleotide sequence ID" value="NZ_BMFF01000008.1"/>
</dbReference>
<feature type="chain" id="PRO_5046297833" evidence="4">
    <location>
        <begin position="26"/>
        <end position="315"/>
    </location>
</feature>
<evidence type="ECO:0000256" key="3">
    <source>
        <dbReference type="ARBA" id="ARBA00022801"/>
    </source>
</evidence>
<keyword evidence="2" id="KW-0540">Nuclease</keyword>
<dbReference type="InterPro" id="IPR007346">
    <property type="entry name" value="Endonuclease-I"/>
</dbReference>
<dbReference type="Gene3D" id="3.40.10.10">
    <property type="entry name" value="DNA Methylphosphotriester Repair Domain"/>
    <property type="match status" value="1"/>
</dbReference>
<keyword evidence="6" id="KW-1185">Reference proteome</keyword>
<proteinExistence type="inferred from homology"/>
<evidence type="ECO:0000313" key="6">
    <source>
        <dbReference type="Proteomes" id="UP000638188"/>
    </source>
</evidence>
<accession>A0ABQ1Q2H9</accession>
<organism evidence="5 6">
    <name type="scientific">Halopseudomonas salina</name>
    <dbReference type="NCBI Taxonomy" id="1323744"/>
    <lineage>
        <taxon>Bacteria</taxon>
        <taxon>Pseudomonadati</taxon>
        <taxon>Pseudomonadota</taxon>
        <taxon>Gammaproteobacteria</taxon>
        <taxon>Pseudomonadales</taxon>
        <taxon>Pseudomonadaceae</taxon>
        <taxon>Halopseudomonas</taxon>
    </lineage>
</organism>
<feature type="signal peptide" evidence="4">
    <location>
        <begin position="1"/>
        <end position="25"/>
    </location>
</feature>
<evidence type="ECO:0000313" key="5">
    <source>
        <dbReference type="EMBL" id="GGD10463.1"/>
    </source>
</evidence>
<name>A0ABQ1Q2H9_9GAMM</name>
<dbReference type="InterPro" id="IPR035451">
    <property type="entry name" value="Ada-like_dom_sf"/>
</dbReference>
<sequence length="315" mass="35926">MYRFSRYGLGASLLALWLLSSTLLAAPVSFEAAKNQAREQVYHDRNTLGSLYCGCNWEWTGRSGGRPDLQACDYQIRAQPNRAQRIEWEHIVPASLFGQQRQCWQQGGRSNCKRTDPLFNRMEADLHNLTPTVGEVNADRSNYRFGVLPSAPRQHGRCDFKVDFKGRVAEPRNAVKGQIARTYFYMHDHYDLRLAEQQQRLLMAWDKQFPASEWEQLRNRRVSSLMGHDNPFVTGTRYWTLHHRNQAGGLKSVGVNTMSEAPEASAGVRGNSRSQLYHLPNGCPGYTQIGKKNRIEFGSEQEAITQGFRKAGNCR</sequence>
<dbReference type="PANTHER" id="PTHR33607:SF2">
    <property type="entry name" value="ENDONUCLEASE-1"/>
    <property type="match status" value="1"/>
</dbReference>
<keyword evidence="3" id="KW-0378">Hydrolase</keyword>